<gene>
    <name evidence="2" type="ORF">NCTC13102_01300</name>
</gene>
<organism evidence="2 3">
    <name type="scientific">Helicobacter fennelliae</name>
    <dbReference type="NCBI Taxonomy" id="215"/>
    <lineage>
        <taxon>Bacteria</taxon>
        <taxon>Pseudomonadati</taxon>
        <taxon>Campylobacterota</taxon>
        <taxon>Epsilonproteobacteria</taxon>
        <taxon>Campylobacterales</taxon>
        <taxon>Helicobacteraceae</taxon>
        <taxon>Helicobacter</taxon>
    </lineage>
</organism>
<feature type="compositionally biased region" description="Low complexity" evidence="1">
    <location>
        <begin position="293"/>
        <end position="309"/>
    </location>
</feature>
<evidence type="ECO:0000256" key="1">
    <source>
        <dbReference type="SAM" id="MobiDB-lite"/>
    </source>
</evidence>
<reference evidence="2 3" key="1">
    <citation type="submission" date="2018-06" db="EMBL/GenBank/DDBJ databases">
        <authorList>
            <consortium name="Pathogen Informatics"/>
            <person name="Doyle S."/>
        </authorList>
    </citation>
    <scope>NUCLEOTIDE SEQUENCE [LARGE SCALE GENOMIC DNA]</scope>
    <source>
        <strain evidence="2 3">NCTC13102</strain>
    </source>
</reference>
<accession>A0A2X3BDY7</accession>
<name>A0A2X3BDY7_9HELI</name>
<protein>
    <submittedName>
        <fullName evidence="2">Uncharacterized protein</fullName>
    </submittedName>
</protein>
<feature type="region of interest" description="Disordered" evidence="1">
    <location>
        <begin position="285"/>
        <end position="326"/>
    </location>
</feature>
<dbReference type="RefSeq" id="WP_112058713.1">
    <property type="nucleotide sequence ID" value="NZ_UAWL01000006.1"/>
</dbReference>
<dbReference type="AlphaFoldDB" id="A0A2X3BDY7"/>
<dbReference type="EMBL" id="UAWL01000006">
    <property type="protein sequence ID" value="SQB98833.1"/>
    <property type="molecule type" value="Genomic_DNA"/>
</dbReference>
<evidence type="ECO:0000313" key="2">
    <source>
        <dbReference type="EMBL" id="SQB98833.1"/>
    </source>
</evidence>
<sequence length="326" mass="34482">MYGDIETASGANQFSFTNNGSMTFNSLGAMLKSDLTILTNNGEMRKVAQDATGSTSIGIITFDLANQSSRGYLTHNAYARIYGIIRNGSSGSTQGILTIKNKGFVVNDGKFADLSNNNSSSTTGTQIIVKEWHVTRDFAFTGKNITFLPGSITIDPVVGLINALETGCSNLATSDTGLECLIKPGDNGTGTQNSNVDDKNTLANLIANGNLKDSVFGDIIDSSWNLTERGLRSLSNDFADASKTLHQTLNTNFNVRAFFIDSVLANAAMSGGGMLIHSNTGIKKVQSPVESSTNNTNNKTNTKNPANNKKGAKGARFESEGGFGSV</sequence>
<evidence type="ECO:0000313" key="3">
    <source>
        <dbReference type="Proteomes" id="UP000250166"/>
    </source>
</evidence>
<dbReference type="Proteomes" id="UP000250166">
    <property type="component" value="Unassembled WGS sequence"/>
</dbReference>
<proteinExistence type="predicted"/>